<name>W7CYP2_9LIST</name>
<evidence type="ECO:0000313" key="2">
    <source>
        <dbReference type="Proteomes" id="UP000019243"/>
    </source>
</evidence>
<gene>
    <name evidence="1" type="ORF">BCAMP_00905</name>
</gene>
<reference evidence="1 2" key="1">
    <citation type="submission" date="2012-12" db="EMBL/GenBank/DDBJ databases">
        <title>Novel taxa of Listeriaceae from agricultural environments in the United States.</title>
        <authorList>
            <person name="den Bakker H.C."/>
            <person name="Allred A."/>
            <person name="Warchocki S."/>
            <person name="Wright E.M."/>
            <person name="Burrell A."/>
            <person name="Nightingale K.K."/>
            <person name="Kephart D."/>
            <person name="Wiedmann M."/>
        </authorList>
    </citation>
    <scope>NUCLEOTIDE SEQUENCE [LARGE SCALE GENOMIC DNA]</scope>
    <source>
        <strain evidence="1 2">FSL F6-1037</strain>
    </source>
</reference>
<dbReference type="RefSeq" id="WP_035312924.1">
    <property type="nucleotide sequence ID" value="NZ_AODH01000003.1"/>
</dbReference>
<accession>W7CYP2</accession>
<dbReference type="AlphaFoldDB" id="W7CYP2"/>
<dbReference type="EMBL" id="AODH01000003">
    <property type="protein sequence ID" value="EUJ42072.1"/>
    <property type="molecule type" value="Genomic_DNA"/>
</dbReference>
<dbReference type="InterPro" id="IPR016789">
    <property type="entry name" value="UCP021389"/>
</dbReference>
<sequence>MNKRILWVDDVAEMAYIYLLSSRVEIPVTDTKESAVTPAIVFDYAENGRVVGIELYELYYRKLRQMPDGQLYTLTETGYYWGFAKPETTFDFEEKGLTFHFADPLFEDFIGYTVNDTKLYSLKVLKQLIK</sequence>
<organism evidence="1 2">
    <name type="scientific">Brochothrix campestris FSL F6-1037</name>
    <dbReference type="NCBI Taxonomy" id="1265861"/>
    <lineage>
        <taxon>Bacteria</taxon>
        <taxon>Bacillati</taxon>
        <taxon>Bacillota</taxon>
        <taxon>Bacilli</taxon>
        <taxon>Bacillales</taxon>
        <taxon>Listeriaceae</taxon>
        <taxon>Brochothrix</taxon>
    </lineage>
</organism>
<dbReference type="InterPro" id="IPR019270">
    <property type="entry name" value="DUF2283"/>
</dbReference>
<dbReference type="PIRSF" id="PIRSF021389">
    <property type="entry name" value="UCP021389"/>
    <property type="match status" value="1"/>
</dbReference>
<comment type="caution">
    <text evidence="1">The sequence shown here is derived from an EMBL/GenBank/DDBJ whole genome shotgun (WGS) entry which is preliminary data.</text>
</comment>
<proteinExistence type="predicted"/>
<evidence type="ECO:0008006" key="3">
    <source>
        <dbReference type="Google" id="ProtNLM"/>
    </source>
</evidence>
<dbReference type="Proteomes" id="UP000019243">
    <property type="component" value="Unassembled WGS sequence"/>
</dbReference>
<dbReference type="Pfam" id="PF10049">
    <property type="entry name" value="DUF2283"/>
    <property type="match status" value="1"/>
</dbReference>
<dbReference type="STRING" id="1265861.BCAMP_00905"/>
<keyword evidence="2" id="KW-1185">Reference proteome</keyword>
<evidence type="ECO:0000313" key="1">
    <source>
        <dbReference type="EMBL" id="EUJ42072.1"/>
    </source>
</evidence>
<protein>
    <recommendedName>
        <fullName evidence="3">DUF2283 domain-containing protein</fullName>
    </recommendedName>
</protein>
<dbReference type="OrthoDB" id="2991090at2"/>